<organism evidence="2 3">
    <name type="scientific">Alkalibacterium iburiense</name>
    <dbReference type="NCBI Taxonomy" id="290589"/>
    <lineage>
        <taxon>Bacteria</taxon>
        <taxon>Bacillati</taxon>
        <taxon>Bacillota</taxon>
        <taxon>Bacilli</taxon>
        <taxon>Lactobacillales</taxon>
        <taxon>Carnobacteriaceae</taxon>
        <taxon>Alkalibacterium</taxon>
    </lineage>
</organism>
<evidence type="ECO:0000313" key="3">
    <source>
        <dbReference type="Proteomes" id="UP001501166"/>
    </source>
</evidence>
<accession>A0ABN0X9F1</accession>
<evidence type="ECO:0000313" key="2">
    <source>
        <dbReference type="EMBL" id="GAA0358565.1"/>
    </source>
</evidence>
<dbReference type="Proteomes" id="UP001501166">
    <property type="component" value="Unassembled WGS sequence"/>
</dbReference>
<reference evidence="2 3" key="1">
    <citation type="journal article" date="2019" name="Int. J. Syst. Evol. Microbiol.">
        <title>The Global Catalogue of Microorganisms (GCM) 10K type strain sequencing project: providing services to taxonomists for standard genome sequencing and annotation.</title>
        <authorList>
            <consortium name="The Broad Institute Genomics Platform"/>
            <consortium name="The Broad Institute Genome Sequencing Center for Infectious Disease"/>
            <person name="Wu L."/>
            <person name="Ma J."/>
        </authorList>
    </citation>
    <scope>NUCLEOTIDE SEQUENCE [LARGE SCALE GENOMIC DNA]</scope>
    <source>
        <strain evidence="2 3">JCM 12662</strain>
    </source>
</reference>
<sequence length="310" mass="35287">MKKLVTLIVLPFILLGCEAPDDSELNGVAPDNDVDSPSGATTDVAYDSEQPILNADEVDWLAIDVPDDTVYTTETSFMYRLTLEQEDVRKLADPIIERREDNEWIDVTPEEGNPNFAYHEMETMADVGMSVSLVGFGQQDEAVEHEVGEYRAIEVFFHGEGEEQEIVQVAIPFEVVEEVIPDQISQPDFVEIEPSELTVPSETESVTFTVRNHHEEHELFGGEYYRLEFRDGETWEEITPVEAFIDIGYSLEPGGSHEFTHQTLAEDDHTLEEGHYRIRKEFYLVTGTENIISDDAEQVEIAFEFEVRNE</sequence>
<keyword evidence="3" id="KW-1185">Reference proteome</keyword>
<dbReference type="EMBL" id="BAAACW010000055">
    <property type="protein sequence ID" value="GAA0358565.1"/>
    <property type="molecule type" value="Genomic_DNA"/>
</dbReference>
<comment type="caution">
    <text evidence="2">The sequence shown here is derived from an EMBL/GenBank/DDBJ whole genome shotgun (WGS) entry which is preliminary data.</text>
</comment>
<evidence type="ECO:0000259" key="1">
    <source>
        <dbReference type="Pfam" id="PF20251"/>
    </source>
</evidence>
<name>A0ABN0X9F1_9LACT</name>
<feature type="domain" description="Bacterial Ig-like" evidence="1">
    <location>
        <begin position="190"/>
        <end position="289"/>
    </location>
</feature>
<dbReference type="Pfam" id="PF20251">
    <property type="entry name" value="Big_14"/>
    <property type="match status" value="1"/>
</dbReference>
<protein>
    <recommendedName>
        <fullName evidence="1">Bacterial Ig-like domain-containing protein</fullName>
    </recommendedName>
</protein>
<dbReference type="InterPro" id="IPR046878">
    <property type="entry name" value="Big_14"/>
</dbReference>
<proteinExistence type="predicted"/>
<dbReference type="RefSeq" id="WP_343754426.1">
    <property type="nucleotide sequence ID" value="NZ_BAAACW010000055.1"/>
</dbReference>
<dbReference type="PROSITE" id="PS51257">
    <property type="entry name" value="PROKAR_LIPOPROTEIN"/>
    <property type="match status" value="1"/>
</dbReference>
<gene>
    <name evidence="2" type="ORF">GCM10008932_09100</name>
</gene>